<organism evidence="1 2">
    <name type="scientific">Acutalibacter muris</name>
    <dbReference type="NCBI Taxonomy" id="1796620"/>
    <lineage>
        <taxon>Bacteria</taxon>
        <taxon>Bacillati</taxon>
        <taxon>Bacillota</taxon>
        <taxon>Clostridia</taxon>
        <taxon>Eubacteriales</taxon>
        <taxon>Acutalibacteraceae</taxon>
        <taxon>Acutalibacter</taxon>
    </lineage>
</organism>
<dbReference type="EMBL" id="CP065321">
    <property type="protein sequence ID" value="QQR31269.1"/>
    <property type="molecule type" value="Genomic_DNA"/>
</dbReference>
<sequence length="106" mass="12351">MANSQKGRKRKMKILEEFWYGNIHPTERNIVPNSGVDKLLELVVKNEQQLIDLLSEQEQAAFQEFRNVQDELSGVNECKSFTLGFRLGARFMLEIMEDMNLPFIES</sequence>
<dbReference type="Proteomes" id="UP000596035">
    <property type="component" value="Chromosome"/>
</dbReference>
<name>A0AA92L959_9FIRM</name>
<dbReference type="InterPro" id="IPR049215">
    <property type="entry name" value="DUF6809"/>
</dbReference>
<evidence type="ECO:0000313" key="2">
    <source>
        <dbReference type="Proteomes" id="UP000596035"/>
    </source>
</evidence>
<protein>
    <submittedName>
        <fullName evidence="1">Uncharacterized protein</fullName>
    </submittedName>
</protein>
<dbReference type="Pfam" id="PF20648">
    <property type="entry name" value="DUF6809"/>
    <property type="match status" value="1"/>
</dbReference>
<reference evidence="1 2" key="1">
    <citation type="submission" date="2020-11" db="EMBL/GenBank/DDBJ databases">
        <title>Closed and high quality bacterial genomes of the OMM12 community.</title>
        <authorList>
            <person name="Marbouty M."/>
            <person name="Lamy-Besnier Q."/>
            <person name="Debarbieux L."/>
            <person name="Koszul R."/>
        </authorList>
    </citation>
    <scope>NUCLEOTIDE SEQUENCE [LARGE SCALE GENOMIC DNA]</scope>
    <source>
        <strain evidence="1 2">KB18</strain>
    </source>
</reference>
<gene>
    <name evidence="1" type="ORF">I5Q82_06255</name>
</gene>
<dbReference type="RefSeq" id="WP_066538815.1">
    <property type="nucleotide sequence ID" value="NZ_CP021422.1"/>
</dbReference>
<dbReference type="AlphaFoldDB" id="A0AA92L959"/>
<evidence type="ECO:0000313" key="1">
    <source>
        <dbReference type="EMBL" id="QQR31269.1"/>
    </source>
</evidence>
<accession>A0AA92L959</accession>
<proteinExistence type="predicted"/>